<dbReference type="Gene3D" id="1.10.357.10">
    <property type="entry name" value="Tetracycline Repressor, domain 2"/>
    <property type="match status" value="1"/>
</dbReference>
<keyword evidence="1 2" id="KW-0238">DNA-binding</keyword>
<evidence type="ECO:0000259" key="3">
    <source>
        <dbReference type="PROSITE" id="PS50977"/>
    </source>
</evidence>
<dbReference type="InterPro" id="IPR023772">
    <property type="entry name" value="DNA-bd_HTH_TetR-type_CS"/>
</dbReference>
<proteinExistence type="predicted"/>
<dbReference type="InterPro" id="IPR009057">
    <property type="entry name" value="Homeodomain-like_sf"/>
</dbReference>
<feature type="domain" description="HTH tetR-type" evidence="3">
    <location>
        <begin position="39"/>
        <end position="99"/>
    </location>
</feature>
<sequence length="224" mass="24629">MVTDRDIRDVGADLDHLARRLVTERRVGLARGDAADVHVEDIGAADSAGADAHEDVGFDEITVTELATEMGISRATFFRYFIAKEDIVLFSLARLDVDFEPPSDASERHSVDDVWLLVRRMFEPVIELAEESPHSLRLRFEVVARTPAVQSRLASVRLRRVDELAAILTDVLDDEFTARIFAVSAVAVFGECLQTSRAIRIETGGTGSTNLVCFDALALVRASA</sequence>
<dbReference type="InterPro" id="IPR001647">
    <property type="entry name" value="HTH_TetR"/>
</dbReference>
<gene>
    <name evidence="4" type="ORF">GCM10023171_36190</name>
</gene>
<evidence type="ECO:0000256" key="1">
    <source>
        <dbReference type="ARBA" id="ARBA00023125"/>
    </source>
</evidence>
<dbReference type="Pfam" id="PF00440">
    <property type="entry name" value="TetR_N"/>
    <property type="match status" value="1"/>
</dbReference>
<keyword evidence="5" id="KW-1185">Reference proteome</keyword>
<organism evidence="4 5">
    <name type="scientific">Microbacterium panaciterrae</name>
    <dbReference type="NCBI Taxonomy" id="985759"/>
    <lineage>
        <taxon>Bacteria</taxon>
        <taxon>Bacillati</taxon>
        <taxon>Actinomycetota</taxon>
        <taxon>Actinomycetes</taxon>
        <taxon>Micrococcales</taxon>
        <taxon>Microbacteriaceae</taxon>
        <taxon>Microbacterium</taxon>
    </lineage>
</organism>
<evidence type="ECO:0000313" key="4">
    <source>
        <dbReference type="EMBL" id="GAA4491751.1"/>
    </source>
</evidence>
<dbReference type="Gene3D" id="1.10.10.60">
    <property type="entry name" value="Homeodomain-like"/>
    <property type="match status" value="1"/>
</dbReference>
<dbReference type="PROSITE" id="PS50977">
    <property type="entry name" value="HTH_TETR_2"/>
    <property type="match status" value="1"/>
</dbReference>
<protein>
    <submittedName>
        <fullName evidence="4">TetR family transcriptional regulator</fullName>
    </submittedName>
</protein>
<comment type="caution">
    <text evidence="4">The sequence shown here is derived from an EMBL/GenBank/DDBJ whole genome shotgun (WGS) entry which is preliminary data.</text>
</comment>
<dbReference type="EMBL" id="BAABGP010000026">
    <property type="protein sequence ID" value="GAA4491751.1"/>
    <property type="molecule type" value="Genomic_DNA"/>
</dbReference>
<accession>A0ABP8PTS6</accession>
<evidence type="ECO:0000256" key="2">
    <source>
        <dbReference type="PROSITE-ProRule" id="PRU00335"/>
    </source>
</evidence>
<dbReference type="Proteomes" id="UP001500731">
    <property type="component" value="Unassembled WGS sequence"/>
</dbReference>
<feature type="DNA-binding region" description="H-T-H motif" evidence="2">
    <location>
        <begin position="62"/>
        <end position="81"/>
    </location>
</feature>
<reference evidence="5" key="1">
    <citation type="journal article" date="2019" name="Int. J. Syst. Evol. Microbiol.">
        <title>The Global Catalogue of Microorganisms (GCM) 10K type strain sequencing project: providing services to taxonomists for standard genome sequencing and annotation.</title>
        <authorList>
            <consortium name="The Broad Institute Genomics Platform"/>
            <consortium name="The Broad Institute Genome Sequencing Center for Infectious Disease"/>
            <person name="Wu L."/>
            <person name="Ma J."/>
        </authorList>
    </citation>
    <scope>NUCLEOTIDE SEQUENCE [LARGE SCALE GENOMIC DNA]</scope>
    <source>
        <strain evidence="5">JCM 17839</strain>
    </source>
</reference>
<evidence type="ECO:0000313" key="5">
    <source>
        <dbReference type="Proteomes" id="UP001500731"/>
    </source>
</evidence>
<dbReference type="PROSITE" id="PS01081">
    <property type="entry name" value="HTH_TETR_1"/>
    <property type="match status" value="1"/>
</dbReference>
<dbReference type="SUPFAM" id="SSF46689">
    <property type="entry name" value="Homeodomain-like"/>
    <property type="match status" value="1"/>
</dbReference>
<dbReference type="RefSeq" id="WP_345188888.1">
    <property type="nucleotide sequence ID" value="NZ_BAABGP010000026.1"/>
</dbReference>
<name>A0ABP8PTS6_9MICO</name>